<sequence>MTSSEPPDSPQPVRTAAMPRADTPATVPVIVPDFRARRCTVVLPTDCSYQWTVIRIKVYTTPVD</sequence>
<name>A0ABQ3S1C2_9ACTN</name>
<evidence type="ECO:0000313" key="2">
    <source>
        <dbReference type="EMBL" id="GHI61787.1"/>
    </source>
</evidence>
<keyword evidence="3" id="KW-1185">Reference proteome</keyword>
<evidence type="ECO:0000313" key="3">
    <source>
        <dbReference type="Proteomes" id="UP000649259"/>
    </source>
</evidence>
<evidence type="ECO:0000256" key="1">
    <source>
        <dbReference type="SAM" id="MobiDB-lite"/>
    </source>
</evidence>
<comment type="caution">
    <text evidence="2">The sequence shown here is derived from an EMBL/GenBank/DDBJ whole genome shotgun (WGS) entry which is preliminary data.</text>
</comment>
<dbReference type="EMBL" id="BNEB01000003">
    <property type="protein sequence ID" value="GHI61787.1"/>
    <property type="molecule type" value="Genomic_DNA"/>
</dbReference>
<gene>
    <name evidence="2" type="ORF">Saso_34370</name>
</gene>
<organism evidence="2 3">
    <name type="scientific">Streptomyces asoensis</name>
    <dbReference type="NCBI Taxonomy" id="249586"/>
    <lineage>
        <taxon>Bacteria</taxon>
        <taxon>Bacillati</taxon>
        <taxon>Actinomycetota</taxon>
        <taxon>Actinomycetes</taxon>
        <taxon>Kitasatosporales</taxon>
        <taxon>Streptomycetaceae</taxon>
        <taxon>Streptomyces</taxon>
    </lineage>
</organism>
<dbReference type="Proteomes" id="UP000649259">
    <property type="component" value="Unassembled WGS sequence"/>
</dbReference>
<accession>A0ABQ3S1C2</accession>
<reference evidence="3" key="1">
    <citation type="submission" date="2023-07" db="EMBL/GenBank/DDBJ databases">
        <title>Whole genome shotgun sequence of Streptomyces cacaoi subsp. asoensis NBRC 13813.</title>
        <authorList>
            <person name="Komaki H."/>
            <person name="Tamura T."/>
        </authorList>
    </citation>
    <scope>NUCLEOTIDE SEQUENCE [LARGE SCALE GENOMIC DNA]</scope>
    <source>
        <strain evidence="3">NBRC 13813</strain>
    </source>
</reference>
<proteinExistence type="predicted"/>
<feature type="region of interest" description="Disordered" evidence="1">
    <location>
        <begin position="1"/>
        <end position="21"/>
    </location>
</feature>
<protein>
    <submittedName>
        <fullName evidence="2">Uncharacterized protein</fullName>
    </submittedName>
</protein>